<dbReference type="CDD" id="cd03225">
    <property type="entry name" value="ABC_cobalt_CbiO_domain1"/>
    <property type="match status" value="1"/>
</dbReference>
<dbReference type="GO" id="GO:0042626">
    <property type="term" value="F:ATPase-coupled transmembrane transporter activity"/>
    <property type="evidence" value="ECO:0007669"/>
    <property type="project" value="TreeGrafter"/>
</dbReference>
<dbReference type="Pfam" id="PF00005">
    <property type="entry name" value="ABC_tran"/>
    <property type="match status" value="1"/>
</dbReference>
<sequence length="277" mass="30911">MDPIIKVSNLSFQYDDEDASKILDDISFQCEKGEYVSLIGKNGSGKSTIAKLIDGLLAPQTGTIKINDIGLSSHENDREMRKSIGLVFQNPDDQFVGATVASDVAFGLENRAVPREIMKSKVEVALKKVGMWDFRNEMPSSLSGGQKQRVAIAGAIVLDPQILILDEATSMLDPLATKQIHEVVNKLNQKQNMTILSITHDINVTAKSDRILALNDSKIIFDGKPSVFFQKHELIANMDLELPFSEKLRQKFIDTGYDISDQYMDDEEISQWISKLF</sequence>
<evidence type="ECO:0000259" key="9">
    <source>
        <dbReference type="PROSITE" id="PS50893"/>
    </source>
</evidence>
<dbReference type="GeneID" id="74913697"/>
<keyword evidence="4" id="KW-1003">Cell membrane</keyword>
<dbReference type="SMART" id="SM00382">
    <property type="entry name" value="AAA"/>
    <property type="match status" value="1"/>
</dbReference>
<dbReference type="InterPro" id="IPR017871">
    <property type="entry name" value="ABC_transporter-like_CS"/>
</dbReference>
<comment type="similarity">
    <text evidence="2">Belongs to the ABC transporter superfamily.</text>
</comment>
<keyword evidence="5" id="KW-0547">Nucleotide-binding</keyword>
<dbReference type="PANTHER" id="PTHR43553:SF24">
    <property type="entry name" value="ENERGY-COUPLING FACTOR TRANSPORTER ATP-BINDING PROTEIN ECFA1"/>
    <property type="match status" value="1"/>
</dbReference>
<dbReference type="Proteomes" id="UP000031397">
    <property type="component" value="Unassembled WGS sequence"/>
</dbReference>
<evidence type="ECO:0000313" key="10">
    <source>
        <dbReference type="EMBL" id="KID41369.1"/>
    </source>
</evidence>
<keyword evidence="6" id="KW-0067">ATP-binding</keyword>
<evidence type="ECO:0000256" key="8">
    <source>
        <dbReference type="ARBA" id="ARBA00023136"/>
    </source>
</evidence>
<evidence type="ECO:0000256" key="2">
    <source>
        <dbReference type="ARBA" id="ARBA00005417"/>
    </source>
</evidence>
<dbReference type="InterPro" id="IPR003439">
    <property type="entry name" value="ABC_transporter-like_ATP-bd"/>
</dbReference>
<evidence type="ECO:0000256" key="7">
    <source>
        <dbReference type="ARBA" id="ARBA00022967"/>
    </source>
</evidence>
<evidence type="ECO:0000256" key="3">
    <source>
        <dbReference type="ARBA" id="ARBA00022448"/>
    </source>
</evidence>
<dbReference type="InterPro" id="IPR050095">
    <property type="entry name" value="ECF_ABC_transporter_ATP-bd"/>
</dbReference>
<dbReference type="EMBL" id="JOJZ01000020">
    <property type="protein sequence ID" value="KID41369.1"/>
    <property type="molecule type" value="Genomic_DNA"/>
</dbReference>
<keyword evidence="8" id="KW-0472">Membrane</keyword>
<dbReference type="AlphaFoldDB" id="A0A0C1M597"/>
<gene>
    <name evidence="10" type="ORF">LfDm3_1035</name>
</gene>
<dbReference type="InterPro" id="IPR027417">
    <property type="entry name" value="P-loop_NTPase"/>
</dbReference>
<dbReference type="InterPro" id="IPR015856">
    <property type="entry name" value="ABC_transpr_CbiO/EcfA_su"/>
</dbReference>
<dbReference type="NCBIfam" id="TIGR04520">
    <property type="entry name" value="ECF_ATPase_1"/>
    <property type="match status" value="1"/>
</dbReference>
<keyword evidence="3" id="KW-0813">Transport</keyword>
<evidence type="ECO:0000256" key="5">
    <source>
        <dbReference type="ARBA" id="ARBA00022741"/>
    </source>
</evidence>
<dbReference type="PATRIC" id="fig|1614.7.peg.982"/>
<dbReference type="RefSeq" id="WP_039144762.1">
    <property type="nucleotide sequence ID" value="NZ_JOJZ01000020.1"/>
</dbReference>
<dbReference type="GO" id="GO:0043190">
    <property type="term" value="C:ATP-binding cassette (ABC) transporter complex"/>
    <property type="evidence" value="ECO:0007669"/>
    <property type="project" value="TreeGrafter"/>
</dbReference>
<dbReference type="OrthoDB" id="9784332at2"/>
<evidence type="ECO:0000313" key="11">
    <source>
        <dbReference type="Proteomes" id="UP000031397"/>
    </source>
</evidence>
<keyword evidence="11" id="KW-1185">Reference proteome</keyword>
<keyword evidence="7" id="KW-1278">Translocase</keyword>
<dbReference type="GO" id="GO:0005524">
    <property type="term" value="F:ATP binding"/>
    <property type="evidence" value="ECO:0007669"/>
    <property type="project" value="UniProtKB-KW"/>
</dbReference>
<name>A0A0C1M597_9LACO</name>
<dbReference type="GO" id="GO:0016887">
    <property type="term" value="F:ATP hydrolysis activity"/>
    <property type="evidence" value="ECO:0007669"/>
    <property type="project" value="InterPro"/>
</dbReference>
<proteinExistence type="inferred from homology"/>
<dbReference type="PANTHER" id="PTHR43553">
    <property type="entry name" value="HEAVY METAL TRANSPORTER"/>
    <property type="match status" value="1"/>
</dbReference>
<accession>A0A0C1M597</accession>
<dbReference type="Gene3D" id="3.40.50.300">
    <property type="entry name" value="P-loop containing nucleotide triphosphate hydrolases"/>
    <property type="match status" value="1"/>
</dbReference>
<dbReference type="FunFam" id="3.40.50.300:FF:000224">
    <property type="entry name" value="Energy-coupling factor transporter ATP-binding protein EcfA"/>
    <property type="match status" value="1"/>
</dbReference>
<dbReference type="InterPro" id="IPR003593">
    <property type="entry name" value="AAA+_ATPase"/>
</dbReference>
<dbReference type="NCBIfam" id="NF010167">
    <property type="entry name" value="PRK13648.1"/>
    <property type="match status" value="1"/>
</dbReference>
<organism evidence="10 11">
    <name type="scientific">Fructilactobacillus fructivorans</name>
    <dbReference type="NCBI Taxonomy" id="1614"/>
    <lineage>
        <taxon>Bacteria</taxon>
        <taxon>Bacillati</taxon>
        <taxon>Bacillota</taxon>
        <taxon>Bacilli</taxon>
        <taxon>Lactobacillales</taxon>
        <taxon>Lactobacillaceae</taxon>
        <taxon>Fructilactobacillus</taxon>
    </lineage>
</organism>
<evidence type="ECO:0000256" key="4">
    <source>
        <dbReference type="ARBA" id="ARBA00022475"/>
    </source>
</evidence>
<evidence type="ECO:0000256" key="6">
    <source>
        <dbReference type="ARBA" id="ARBA00022840"/>
    </source>
</evidence>
<dbReference type="PROSITE" id="PS00211">
    <property type="entry name" value="ABC_TRANSPORTER_1"/>
    <property type="match status" value="1"/>
</dbReference>
<feature type="domain" description="ABC transporter" evidence="9">
    <location>
        <begin position="5"/>
        <end position="241"/>
    </location>
</feature>
<dbReference type="SUPFAM" id="SSF52540">
    <property type="entry name" value="P-loop containing nucleoside triphosphate hydrolases"/>
    <property type="match status" value="1"/>
</dbReference>
<reference evidence="10 11" key="1">
    <citation type="submission" date="2014-06" db="EMBL/GenBank/DDBJ databases">
        <title>Functional and comparative genomic analyses of the Drosophila gut microbiota identify candidate symbiosis factors.</title>
        <authorList>
            <person name="Newell P.D."/>
            <person name="Chaston J.M."/>
            <person name="Douglas A.E."/>
        </authorList>
    </citation>
    <scope>NUCLEOTIDE SEQUENCE [LARGE SCALE GENOMIC DNA]</scope>
    <source>
        <strain evidence="10 11">DmCS_002</strain>
    </source>
</reference>
<evidence type="ECO:0000256" key="1">
    <source>
        <dbReference type="ARBA" id="ARBA00004202"/>
    </source>
</evidence>
<dbReference type="InterPro" id="IPR030947">
    <property type="entry name" value="EcfA_1"/>
</dbReference>
<protein>
    <submittedName>
        <fullName evidence="10">ATPase component of general energizing module of ECF transporter</fullName>
    </submittedName>
</protein>
<dbReference type="PROSITE" id="PS50893">
    <property type="entry name" value="ABC_TRANSPORTER_2"/>
    <property type="match status" value="1"/>
</dbReference>
<comment type="caution">
    <text evidence="10">The sequence shown here is derived from an EMBL/GenBank/DDBJ whole genome shotgun (WGS) entry which is preliminary data.</text>
</comment>
<comment type="subcellular location">
    <subcellularLocation>
        <location evidence="1">Cell membrane</location>
        <topology evidence="1">Peripheral membrane protein</topology>
    </subcellularLocation>
</comment>